<organism evidence="2 3">
    <name type="scientific">Corynebacterium liangguodongii</name>
    <dbReference type="NCBI Taxonomy" id="2079535"/>
    <lineage>
        <taxon>Bacteria</taxon>
        <taxon>Bacillati</taxon>
        <taxon>Actinomycetota</taxon>
        <taxon>Actinomycetes</taxon>
        <taxon>Mycobacteriales</taxon>
        <taxon>Corynebacteriaceae</taxon>
        <taxon>Corynebacterium</taxon>
    </lineage>
</organism>
<gene>
    <name evidence="2" type="ORF">C3E79_05280</name>
</gene>
<sequence>MVAAVHSPVPRDPRSPGIDPAQLTARVRAILAADASTPAKEAALLERAHEVLSEALKSD</sequence>
<keyword evidence="3" id="KW-1185">Reference proteome</keyword>
<evidence type="ECO:0000313" key="2">
    <source>
        <dbReference type="EMBL" id="AWB83963.1"/>
    </source>
</evidence>
<dbReference type="EMBL" id="CP026948">
    <property type="protein sequence ID" value="AWB83963.1"/>
    <property type="molecule type" value="Genomic_DNA"/>
</dbReference>
<evidence type="ECO:0000256" key="1">
    <source>
        <dbReference type="SAM" id="MobiDB-lite"/>
    </source>
</evidence>
<feature type="region of interest" description="Disordered" evidence="1">
    <location>
        <begin position="1"/>
        <end position="20"/>
    </location>
</feature>
<name>A0A2S0WDV7_9CORY</name>
<dbReference type="Proteomes" id="UP000244754">
    <property type="component" value="Chromosome"/>
</dbReference>
<accession>A0A2S0WDV7</accession>
<protein>
    <submittedName>
        <fullName evidence="2">Uncharacterized protein</fullName>
    </submittedName>
</protein>
<dbReference type="AlphaFoldDB" id="A0A2S0WDV7"/>
<dbReference type="KEGG" id="clia:C3E79_05280"/>
<reference evidence="3" key="1">
    <citation type="submission" date="2018-01" db="EMBL/GenBank/DDBJ databases">
        <authorList>
            <person name="Li J."/>
        </authorList>
    </citation>
    <scope>NUCLEOTIDE SEQUENCE [LARGE SCALE GENOMIC DNA]</scope>
    <source>
        <strain evidence="3">2184</strain>
    </source>
</reference>
<proteinExistence type="predicted"/>
<evidence type="ECO:0000313" key="3">
    <source>
        <dbReference type="Proteomes" id="UP000244754"/>
    </source>
</evidence>